<evidence type="ECO:0000256" key="1">
    <source>
        <dbReference type="SAM" id="MobiDB-lite"/>
    </source>
</evidence>
<evidence type="ECO:0000313" key="2">
    <source>
        <dbReference type="EMBL" id="CAI9177484.1"/>
    </source>
</evidence>
<accession>A0ABN8ZUT5</accession>
<dbReference type="EMBL" id="OX459943">
    <property type="protein sequence ID" value="CAI9177484.1"/>
    <property type="molecule type" value="Genomic_DNA"/>
</dbReference>
<feature type="region of interest" description="Disordered" evidence="1">
    <location>
        <begin position="92"/>
        <end position="176"/>
    </location>
</feature>
<feature type="region of interest" description="Disordered" evidence="1">
    <location>
        <begin position="41"/>
        <end position="79"/>
    </location>
</feature>
<protein>
    <submittedName>
        <fullName evidence="2">Uncharacterized protein</fullName>
    </submittedName>
</protein>
<proteinExistence type="predicted"/>
<sequence>MGRNERFGSWWWFYLDVESRLGPALRPRVERCGLRGRDRWEEGVRGREEQGRRPLGRRRRTASPSAVAAGSAPGSRLPPAWFLGTAQIEHLGIPRGCRGPCPRSRPSARGSGSSAPRGAQAGALWARRRDLAAAPPSLRARPPRAGPPGSRRRRRRAPRRSVRSPQPQNGAGATGA</sequence>
<feature type="compositionally biased region" description="Basic and acidic residues" evidence="1">
    <location>
        <begin position="41"/>
        <end position="52"/>
    </location>
</feature>
<keyword evidence="3" id="KW-1185">Reference proteome</keyword>
<feature type="compositionally biased region" description="Low complexity" evidence="1">
    <location>
        <begin position="94"/>
        <end position="125"/>
    </location>
</feature>
<name>A0ABN8ZUT5_RANTA</name>
<feature type="compositionally biased region" description="Basic residues" evidence="1">
    <location>
        <begin position="150"/>
        <end position="162"/>
    </location>
</feature>
<reference evidence="2" key="1">
    <citation type="submission" date="2023-04" db="EMBL/GenBank/DDBJ databases">
        <authorList>
            <consortium name="ELIXIR-Norway"/>
        </authorList>
    </citation>
    <scope>NUCLEOTIDE SEQUENCE [LARGE SCALE GENOMIC DNA]</scope>
</reference>
<organism evidence="2 3">
    <name type="scientific">Rangifer tarandus platyrhynchus</name>
    <name type="common">Svalbard reindeer</name>
    <dbReference type="NCBI Taxonomy" id="3082113"/>
    <lineage>
        <taxon>Eukaryota</taxon>
        <taxon>Metazoa</taxon>
        <taxon>Chordata</taxon>
        <taxon>Craniata</taxon>
        <taxon>Vertebrata</taxon>
        <taxon>Euteleostomi</taxon>
        <taxon>Mammalia</taxon>
        <taxon>Eutheria</taxon>
        <taxon>Laurasiatheria</taxon>
        <taxon>Artiodactyla</taxon>
        <taxon>Ruminantia</taxon>
        <taxon>Pecora</taxon>
        <taxon>Cervidae</taxon>
        <taxon>Odocoileinae</taxon>
        <taxon>Rangifer</taxon>
    </lineage>
</organism>
<gene>
    <name evidence="2" type="ORF">MRATA1EN1_LOCUS26446</name>
</gene>
<dbReference type="Proteomes" id="UP001176941">
    <property type="component" value="Chromosome 7"/>
</dbReference>
<feature type="compositionally biased region" description="Low complexity" evidence="1">
    <location>
        <begin position="62"/>
        <end position="75"/>
    </location>
</feature>
<evidence type="ECO:0000313" key="3">
    <source>
        <dbReference type="Proteomes" id="UP001176941"/>
    </source>
</evidence>